<dbReference type="PANTHER" id="PTHR14209:SF19">
    <property type="entry name" value="ISOAMYL ACETATE-HYDROLYZING ESTERASE 1 HOMOLOG"/>
    <property type="match status" value="1"/>
</dbReference>
<dbReference type="CDD" id="cd01838">
    <property type="entry name" value="Isoamyl_acetate_hydrolase_like"/>
    <property type="match status" value="1"/>
</dbReference>
<gene>
    <name evidence="1" type="ORF">BB559_004803</name>
</gene>
<dbReference type="AlphaFoldDB" id="A0A2T9YCL7"/>
<reference evidence="1 2" key="1">
    <citation type="journal article" date="2018" name="MBio">
        <title>Comparative Genomics Reveals the Core Gene Toolbox for the Fungus-Insect Symbiosis.</title>
        <authorList>
            <person name="Wang Y."/>
            <person name="Stata M."/>
            <person name="Wang W."/>
            <person name="Stajich J.E."/>
            <person name="White M.M."/>
            <person name="Moncalvo J.M."/>
        </authorList>
    </citation>
    <scope>NUCLEOTIDE SEQUENCE [LARGE SCALE GENOMIC DNA]</scope>
    <source>
        <strain evidence="1 2">AUS-77-4</strain>
    </source>
</reference>
<dbReference type="Pfam" id="PF00657">
    <property type="entry name" value="Lipase_GDSL"/>
    <property type="match status" value="1"/>
</dbReference>
<protein>
    <submittedName>
        <fullName evidence="1">Uncharacterized protein</fullName>
    </submittedName>
</protein>
<dbReference type="EMBL" id="MBFT01000502">
    <property type="protein sequence ID" value="PVU90078.1"/>
    <property type="molecule type" value="Genomic_DNA"/>
</dbReference>
<dbReference type="InterPro" id="IPR036514">
    <property type="entry name" value="SGNH_hydro_sf"/>
</dbReference>
<dbReference type="STRING" id="61424.A0A2T9YCL7"/>
<dbReference type="InterPro" id="IPR045136">
    <property type="entry name" value="Iah1-like"/>
</dbReference>
<proteinExistence type="predicted"/>
<dbReference type="GO" id="GO:0016788">
    <property type="term" value="F:hydrolase activity, acting on ester bonds"/>
    <property type="evidence" value="ECO:0007669"/>
    <property type="project" value="InterPro"/>
</dbReference>
<dbReference type="OrthoDB" id="671439at2759"/>
<evidence type="ECO:0000313" key="2">
    <source>
        <dbReference type="Proteomes" id="UP000245699"/>
    </source>
</evidence>
<dbReference type="InterPro" id="IPR001087">
    <property type="entry name" value="GDSL"/>
</dbReference>
<dbReference type="Gene3D" id="3.40.50.1110">
    <property type="entry name" value="SGNH hydrolase"/>
    <property type="match status" value="1"/>
</dbReference>
<dbReference type="PANTHER" id="PTHR14209">
    <property type="entry name" value="ISOAMYL ACETATE-HYDROLYZING ESTERASE 1"/>
    <property type="match status" value="1"/>
</dbReference>
<dbReference type="SUPFAM" id="SSF52266">
    <property type="entry name" value="SGNH hydrolase"/>
    <property type="match status" value="1"/>
</dbReference>
<comment type="caution">
    <text evidence="1">The sequence shown here is derived from an EMBL/GenBank/DDBJ whole genome shotgun (WGS) entry which is preliminary data.</text>
</comment>
<dbReference type="Proteomes" id="UP000245699">
    <property type="component" value="Unassembled WGS sequence"/>
</dbReference>
<accession>A0A2T9YCL7</accession>
<keyword evidence="2" id="KW-1185">Reference proteome</keyword>
<name>A0A2T9YCL7_9FUNG</name>
<sequence length="297" mass="33911">MPRFNGFSNDLILTFGDSITEFGSLVDNSGWVLQLSSYYNRKFDVLNRGFAGYNTKIAKKVFFNLFPKNSDSLPDKKTNIELDSYDSLYKIFDQQLQTKSPAVIKLVTIFFGANDATTTDFPQHVPLDEYKQNIIDMVNHIKDPASEYYMPETKVILITPPPICEAMWGAKLLELGYPTTNRTNERAKMYADALIEVGETLNVPVINLWKEFMQKIEELRSNHDPNNPTENFENNIESGKFGFDRFLYDGLHPNSGGNDLIFNSLKKTIAENYPDLVADNTPTLLPLWNEINIKLHS</sequence>
<evidence type="ECO:0000313" key="1">
    <source>
        <dbReference type="EMBL" id="PVU90078.1"/>
    </source>
</evidence>
<organism evidence="1 2">
    <name type="scientific">Furculomyces boomerangus</name>
    <dbReference type="NCBI Taxonomy" id="61424"/>
    <lineage>
        <taxon>Eukaryota</taxon>
        <taxon>Fungi</taxon>
        <taxon>Fungi incertae sedis</taxon>
        <taxon>Zoopagomycota</taxon>
        <taxon>Kickxellomycotina</taxon>
        <taxon>Harpellomycetes</taxon>
        <taxon>Harpellales</taxon>
        <taxon>Harpellaceae</taxon>
        <taxon>Furculomyces</taxon>
    </lineage>
</organism>